<feature type="compositionally biased region" description="Acidic residues" evidence="1">
    <location>
        <begin position="395"/>
        <end position="406"/>
    </location>
</feature>
<dbReference type="PANTHER" id="PTHR46023:SF6">
    <property type="entry name" value="LIPASE CLASS 3 FAMILY PROTEIN"/>
    <property type="match status" value="1"/>
</dbReference>
<evidence type="ECO:0000313" key="3">
    <source>
        <dbReference type="Proteomes" id="UP001295423"/>
    </source>
</evidence>
<sequence length="592" mass="64317">MNSIIQSLRAGGSAGGKRKKKTSTRSDINDSFESLAQVLQDDFPDCQLDQLTQSLTRLASSQNAFKNLDGMAHEAYQRTNINGNEVDTSVAGRAQRSAARVAATAEALWACELVEILDLQLLSQTEEPSSSEEEESRLKESTQSTRKDENSKKAVDSLEENEEAASLSCNGNRIQILYNGKINKRNGGDESKEGKKGCISLGKSKLSVLVLYEEDYDRGAGLEHGSIMYFSCSDNHQSSPNNNNNKEKRGRFLVVLDDSISEDFVETLQILSQKPKRVKLSTGLIAGEVVSVQPQLYKAAGQVLQSIEPYLRDPNRSKAAIHFVGRSLAGGVASLAATILDGSIPMPKGKVSSDNANPSSSKRKSSTKRQNKKMEDEADIDVKEAAADAKKSESGEEDKDENDEGQENPIDPIMSEPLNGLGRARSSALSLGAPPSLSGNVVAAYCTSFIYGDDIVSRTTHETLDHLRGRVEKTVHGGFLGQNLGLVSDTLSLTMAGFKSHAHGSEGEEIKLSIPGKAYLVRPRRLGGACSIHEVGNLQKGGREALRANLLWQLNDILLSKSMWKHHDLESYIQGLDRVHLRSSSESDDSLL</sequence>
<keyword evidence="3" id="KW-1185">Reference proteome</keyword>
<protein>
    <submittedName>
        <fullName evidence="2">Uncharacterized protein</fullName>
    </submittedName>
</protein>
<feature type="compositionally biased region" description="Basic and acidic residues" evidence="1">
    <location>
        <begin position="136"/>
        <end position="156"/>
    </location>
</feature>
<dbReference type="EMBL" id="CAKOGP040002313">
    <property type="protein sequence ID" value="CAJ1966913.1"/>
    <property type="molecule type" value="Genomic_DNA"/>
</dbReference>
<organism evidence="2 3">
    <name type="scientific">Cylindrotheca closterium</name>
    <dbReference type="NCBI Taxonomy" id="2856"/>
    <lineage>
        <taxon>Eukaryota</taxon>
        <taxon>Sar</taxon>
        <taxon>Stramenopiles</taxon>
        <taxon>Ochrophyta</taxon>
        <taxon>Bacillariophyta</taxon>
        <taxon>Bacillariophyceae</taxon>
        <taxon>Bacillariophycidae</taxon>
        <taxon>Bacillariales</taxon>
        <taxon>Bacillariaceae</taxon>
        <taxon>Cylindrotheca</taxon>
    </lineage>
</organism>
<feature type="compositionally biased region" description="Basic residues" evidence="1">
    <location>
        <begin position="361"/>
        <end position="371"/>
    </location>
</feature>
<evidence type="ECO:0000313" key="2">
    <source>
        <dbReference type="EMBL" id="CAJ1966913.1"/>
    </source>
</evidence>
<proteinExistence type="predicted"/>
<dbReference type="AlphaFoldDB" id="A0AAD2JNI0"/>
<dbReference type="PANTHER" id="PTHR46023">
    <property type="entry name" value="LIPASE CLASS 3 PROTEIN-LIKE"/>
    <property type="match status" value="1"/>
</dbReference>
<evidence type="ECO:0000256" key="1">
    <source>
        <dbReference type="SAM" id="MobiDB-lite"/>
    </source>
</evidence>
<gene>
    <name evidence="2" type="ORF">CYCCA115_LOCUS22499</name>
</gene>
<accession>A0AAD2JNI0</accession>
<feature type="region of interest" description="Disordered" evidence="1">
    <location>
        <begin position="1"/>
        <end position="27"/>
    </location>
</feature>
<reference evidence="2" key="1">
    <citation type="submission" date="2023-08" db="EMBL/GenBank/DDBJ databases">
        <authorList>
            <person name="Audoor S."/>
            <person name="Bilcke G."/>
        </authorList>
    </citation>
    <scope>NUCLEOTIDE SEQUENCE</scope>
</reference>
<dbReference type="Proteomes" id="UP001295423">
    <property type="component" value="Unassembled WGS sequence"/>
</dbReference>
<feature type="region of interest" description="Disordered" evidence="1">
    <location>
        <begin position="343"/>
        <end position="419"/>
    </location>
</feature>
<comment type="caution">
    <text evidence="2">The sequence shown here is derived from an EMBL/GenBank/DDBJ whole genome shotgun (WGS) entry which is preliminary data.</text>
</comment>
<name>A0AAD2JNI0_9STRA</name>
<feature type="compositionally biased region" description="Basic and acidic residues" evidence="1">
    <location>
        <begin position="372"/>
        <end position="394"/>
    </location>
</feature>
<feature type="region of interest" description="Disordered" evidence="1">
    <location>
        <begin position="125"/>
        <end position="162"/>
    </location>
</feature>